<keyword evidence="2" id="KW-0687">Ribonucleoprotein</keyword>
<dbReference type="SUPFAM" id="SSF55729">
    <property type="entry name" value="Acyl-CoA N-acyltransferases (Nat)"/>
    <property type="match status" value="1"/>
</dbReference>
<name>A0A1I6LI22_9EURY</name>
<keyword evidence="3" id="KW-1185">Reference proteome</keyword>
<dbReference type="Pfam" id="PF13527">
    <property type="entry name" value="Acetyltransf_9"/>
    <property type="match status" value="1"/>
</dbReference>
<dbReference type="OrthoDB" id="299799at2157"/>
<dbReference type="STRING" id="767519.SAMN05216559_2732"/>
<keyword evidence="2" id="KW-0689">Ribosomal protein</keyword>
<dbReference type="GO" id="GO:0016747">
    <property type="term" value="F:acyltransferase activity, transferring groups other than amino-acyl groups"/>
    <property type="evidence" value="ECO:0007669"/>
    <property type="project" value="InterPro"/>
</dbReference>
<feature type="domain" description="N-acetyltransferase" evidence="1">
    <location>
        <begin position="11"/>
        <end position="166"/>
    </location>
</feature>
<evidence type="ECO:0000313" key="3">
    <source>
        <dbReference type="Proteomes" id="UP000199062"/>
    </source>
</evidence>
<protein>
    <submittedName>
        <fullName evidence="2">Ribosomal protein S18 acetylase RimI</fullName>
    </submittedName>
</protein>
<gene>
    <name evidence="2" type="ORF">SAMN05216559_2732</name>
</gene>
<dbReference type="Gene3D" id="3.40.630.30">
    <property type="match status" value="1"/>
</dbReference>
<sequence length="365" mass="40468">MSRQEPVQREYAVRKFESSDLPAFLDLHSEAFDPNYGPEWFAWKYEDNPYVDHVPIFVAERDGDLVGARPFFALDVAVGGERALALQPGDTMVHPDHRRQGLFTRMTEAAIETYSDGKPAFFFNFPNHRSGPGYLKLGWQSVGEETTYYRIQNTNAFGLDESPAWKSVTGAAGLALGGYNRLSDLRTRSPDGVTVRRYESVPVETMADLAASESSSGIHVWRDERFYDWRFDTPAWDYATYVAERDGEPVAGMVVGTAVESGLRTTKVTDVVPTPDGEATDAQDALLHRLVRDYAESDVLAAPSALSRSALGRAGFRSDDRPPLGSVANPTTHVVRSLTGDWTHNGVDITDASNWRLTFSEQDTS</sequence>
<proteinExistence type="predicted"/>
<dbReference type="InterPro" id="IPR000182">
    <property type="entry name" value="GNAT_dom"/>
</dbReference>
<dbReference type="AlphaFoldDB" id="A0A1I6LI22"/>
<dbReference type="EMBL" id="FOZK01000002">
    <property type="protein sequence ID" value="SFS03074.1"/>
    <property type="molecule type" value="Genomic_DNA"/>
</dbReference>
<dbReference type="RefSeq" id="WP_089817045.1">
    <property type="nucleotide sequence ID" value="NZ_FOZK01000002.1"/>
</dbReference>
<dbReference type="PROSITE" id="PS51186">
    <property type="entry name" value="GNAT"/>
    <property type="match status" value="1"/>
</dbReference>
<evidence type="ECO:0000259" key="1">
    <source>
        <dbReference type="PROSITE" id="PS51186"/>
    </source>
</evidence>
<dbReference type="Proteomes" id="UP000199062">
    <property type="component" value="Unassembled WGS sequence"/>
</dbReference>
<dbReference type="CDD" id="cd04301">
    <property type="entry name" value="NAT_SF"/>
    <property type="match status" value="1"/>
</dbReference>
<organism evidence="2 3">
    <name type="scientific">Halomicrobium zhouii</name>
    <dbReference type="NCBI Taxonomy" id="767519"/>
    <lineage>
        <taxon>Archaea</taxon>
        <taxon>Methanobacteriati</taxon>
        <taxon>Methanobacteriota</taxon>
        <taxon>Stenosarchaea group</taxon>
        <taxon>Halobacteria</taxon>
        <taxon>Halobacteriales</taxon>
        <taxon>Haloarculaceae</taxon>
        <taxon>Halomicrobium</taxon>
    </lineage>
</organism>
<evidence type="ECO:0000313" key="2">
    <source>
        <dbReference type="EMBL" id="SFS03074.1"/>
    </source>
</evidence>
<accession>A0A1I6LI22</accession>
<reference evidence="2 3" key="1">
    <citation type="submission" date="2016-10" db="EMBL/GenBank/DDBJ databases">
        <authorList>
            <person name="de Groot N.N."/>
        </authorList>
    </citation>
    <scope>NUCLEOTIDE SEQUENCE [LARGE SCALE GENOMIC DNA]</scope>
    <source>
        <strain evidence="2 3">CGMCC 1.10457</strain>
    </source>
</reference>
<dbReference type="GO" id="GO:0005840">
    <property type="term" value="C:ribosome"/>
    <property type="evidence" value="ECO:0007669"/>
    <property type="project" value="UniProtKB-KW"/>
</dbReference>
<dbReference type="InterPro" id="IPR016181">
    <property type="entry name" value="Acyl_CoA_acyltransferase"/>
</dbReference>